<dbReference type="HOGENOM" id="CLU_060686_1_0_2"/>
<keyword evidence="3" id="KW-1185">Reference proteome</keyword>
<dbReference type="GeneID" id="24787768"/>
<feature type="domain" description="Peptidase C39-like" evidence="1">
    <location>
        <begin position="268"/>
        <end position="379"/>
    </location>
</feature>
<evidence type="ECO:0000313" key="2">
    <source>
        <dbReference type="EMBL" id="AKB80892.1"/>
    </source>
</evidence>
<dbReference type="STRING" id="1434107.MSBR3_0314"/>
<dbReference type="EMBL" id="CP009517">
    <property type="protein sequence ID" value="AKB80892.1"/>
    <property type="molecule type" value="Genomic_DNA"/>
</dbReference>
<keyword evidence="2" id="KW-0808">Transferase</keyword>
<gene>
    <name evidence="2" type="ORF">MSBR3_0314</name>
</gene>
<dbReference type="InterPro" id="IPR039564">
    <property type="entry name" value="Peptidase_C39-like"/>
</dbReference>
<name>A0A0E3SJM9_METBA</name>
<organism evidence="2 3">
    <name type="scientific">Methanosarcina barkeri 3</name>
    <dbReference type="NCBI Taxonomy" id="1434107"/>
    <lineage>
        <taxon>Archaea</taxon>
        <taxon>Methanobacteriati</taxon>
        <taxon>Methanobacteriota</taxon>
        <taxon>Stenosarchaea group</taxon>
        <taxon>Methanomicrobia</taxon>
        <taxon>Methanosarcinales</taxon>
        <taxon>Methanosarcinaceae</taxon>
        <taxon>Methanosarcina</taxon>
    </lineage>
</organism>
<dbReference type="GO" id="GO:0016740">
    <property type="term" value="F:transferase activity"/>
    <property type="evidence" value="ECO:0007669"/>
    <property type="project" value="UniProtKB-KW"/>
</dbReference>
<dbReference type="RefSeq" id="WP_048106030.1">
    <property type="nucleotide sequence ID" value="NZ_CP009517.1"/>
</dbReference>
<dbReference type="Pfam" id="PF13529">
    <property type="entry name" value="Peptidase_C39_2"/>
    <property type="match status" value="1"/>
</dbReference>
<evidence type="ECO:0000313" key="3">
    <source>
        <dbReference type="Proteomes" id="UP000033066"/>
    </source>
</evidence>
<protein>
    <submittedName>
        <fullName evidence="2">GTPases-Sulfate adenylate transferase subunit 1</fullName>
    </submittedName>
</protein>
<evidence type="ECO:0000259" key="1">
    <source>
        <dbReference type="Pfam" id="PF13529"/>
    </source>
</evidence>
<dbReference type="OrthoDB" id="135518at2157"/>
<sequence length="403" mass="44754">MIKDKIRVGTLVLAILLVGMALIPAVSAQKEDNYSVTAEEAFKHANANVIYFIATNTPGFENWTEVSIDPKPLELYDPSGQKLYYQFSVYKNTGLIGRIDIGANKKIGHSVQLVELDSKPLNATEAMKKSIEIAKNEYPNGKIKSTQLVVYDYPAIGAMTVVKDKTTGNEYRIFVDVYTLEVIPDEPATETKRGIWSIYEQRLNNGIDKNLKNWQESDNLTKSIEQTAINKGVNINVAVTEENMKKFSGDTVTVATAIQKDLGSPTVYLQTTNYYCQPASAQMLTKYYRGTKPSQDSIYQMMGGVAPNGLNNTEALVYYKASNGLNKPNAYSSSNVTFSKAVTEINNYRPFKSGTGTHARVCRGYKQVDSEQYLRICDPSPTSLGMAYWELIGSESNRIYVGS</sequence>
<dbReference type="Proteomes" id="UP000033066">
    <property type="component" value="Chromosome"/>
</dbReference>
<dbReference type="AlphaFoldDB" id="A0A0E3SJM9"/>
<accession>A0A0E3SJM9</accession>
<dbReference type="PATRIC" id="fig|1434107.4.peg.419"/>
<proteinExistence type="predicted"/>
<dbReference type="KEGG" id="mbak:MSBR3_0314"/>
<reference evidence="2" key="1">
    <citation type="submission" date="2014-07" db="EMBL/GenBank/DDBJ databases">
        <title>Methanogenic archaea and the global carbon cycle.</title>
        <authorList>
            <person name="Henriksen J.R."/>
            <person name="Luke J."/>
            <person name="Reinhart S."/>
            <person name="Benedict M.N."/>
            <person name="Youngblut N.D."/>
            <person name="Metcalf M.E."/>
            <person name="Whitaker R.J."/>
            <person name="Metcalf W.W."/>
        </authorList>
    </citation>
    <scope>NUCLEOTIDE SEQUENCE [LARGE SCALE GENOMIC DNA]</scope>
    <source>
        <strain evidence="2">3</strain>
    </source>
</reference>